<keyword evidence="2" id="KW-1185">Reference proteome</keyword>
<sequence length="60" mass="6935">MNHTIYEKDGVFCSIPDSEDISLNNILISHGFVPTSDRQIIACENKEELNEFLAYFYGEY</sequence>
<dbReference type="RefSeq" id="YP_009146463.1">
    <property type="nucleotide sequence ID" value="NC_027331.1"/>
</dbReference>
<evidence type="ECO:0000313" key="2">
    <source>
        <dbReference type="Proteomes" id="UP000030323"/>
    </source>
</evidence>
<name>A0A0A0YPZ5_9CAUD</name>
<organism evidence="1 2">
    <name type="scientific">Citrobacter phage Moon</name>
    <dbReference type="NCBI Taxonomy" id="1540095"/>
    <lineage>
        <taxon>Viruses</taxon>
        <taxon>Duplodnaviria</taxon>
        <taxon>Heunggongvirae</taxon>
        <taxon>Uroviricota</taxon>
        <taxon>Caudoviricetes</taxon>
        <taxon>Pantevenvirales</taxon>
        <taxon>Straboviridae</taxon>
        <taxon>Tevenvirinae</taxon>
        <taxon>Moonvirus</taxon>
        <taxon>Moonvirus moon</taxon>
    </lineage>
</organism>
<gene>
    <name evidence="1" type="ORF">CPT_Moon30</name>
</gene>
<evidence type="ECO:0000313" key="1">
    <source>
        <dbReference type="EMBL" id="AIX12001.1"/>
    </source>
</evidence>
<dbReference type="Proteomes" id="UP000030323">
    <property type="component" value="Segment"/>
</dbReference>
<accession>A0A0A0YPZ5</accession>
<reference evidence="1 2" key="1">
    <citation type="journal article" date="2015" name="Genome Announc.">
        <title>Complete Genome Sequence of Citrobacter freundii Myophage Moon.</title>
        <authorList>
            <person name="Edwards G.B."/>
            <person name="Luna A.J."/>
            <person name="Hernandez A.C."/>
            <person name="Kuty Everett G.F."/>
        </authorList>
    </citation>
    <scope>NUCLEOTIDE SEQUENCE [LARGE SCALE GENOMIC DNA]</scope>
</reference>
<dbReference type="KEGG" id="vg:24721629"/>
<protein>
    <submittedName>
        <fullName evidence="1">Uncharacterized protein</fullName>
    </submittedName>
</protein>
<dbReference type="EMBL" id="KM236240">
    <property type="protein sequence ID" value="AIX12001.1"/>
    <property type="molecule type" value="Genomic_DNA"/>
</dbReference>
<proteinExistence type="predicted"/>
<dbReference type="GeneID" id="24721629"/>